<dbReference type="AlphaFoldDB" id="A0A833HRQ8"/>
<evidence type="ECO:0000313" key="3">
    <source>
        <dbReference type="Proteomes" id="UP000465601"/>
    </source>
</evidence>
<keyword evidence="2" id="KW-0808">Transferase</keyword>
<gene>
    <name evidence="2" type="ORF">F8153_00170</name>
</gene>
<proteinExistence type="predicted"/>
<accession>A0A833HRQ8</accession>
<evidence type="ECO:0000313" key="2">
    <source>
        <dbReference type="EMBL" id="KAB3533505.1"/>
    </source>
</evidence>
<dbReference type="Proteomes" id="UP000465601">
    <property type="component" value="Unassembled WGS sequence"/>
</dbReference>
<dbReference type="Gene3D" id="3.90.550.10">
    <property type="entry name" value="Spore Coat Polysaccharide Biosynthesis Protein SpsA, Chain A"/>
    <property type="match status" value="1"/>
</dbReference>
<dbReference type="InterPro" id="IPR029044">
    <property type="entry name" value="Nucleotide-diphossugar_trans"/>
</dbReference>
<dbReference type="CDD" id="cd04182">
    <property type="entry name" value="GT_2_like_f"/>
    <property type="match status" value="1"/>
</dbReference>
<dbReference type="SUPFAM" id="SSF53448">
    <property type="entry name" value="Nucleotide-diphospho-sugar transferases"/>
    <property type="match status" value="1"/>
</dbReference>
<comment type="caution">
    <text evidence="2">The sequence shown here is derived from an EMBL/GenBank/DDBJ whole genome shotgun (WGS) entry which is preliminary data.</text>
</comment>
<organism evidence="2 3">
    <name type="scientific">Alkaliphilus serpentinus</name>
    <dbReference type="NCBI Taxonomy" id="1482731"/>
    <lineage>
        <taxon>Bacteria</taxon>
        <taxon>Bacillati</taxon>
        <taxon>Bacillota</taxon>
        <taxon>Clostridia</taxon>
        <taxon>Peptostreptococcales</taxon>
        <taxon>Natronincolaceae</taxon>
        <taxon>Alkaliphilus</taxon>
    </lineage>
</organism>
<evidence type="ECO:0000259" key="1">
    <source>
        <dbReference type="Pfam" id="PF12804"/>
    </source>
</evidence>
<dbReference type="GO" id="GO:0016779">
    <property type="term" value="F:nucleotidyltransferase activity"/>
    <property type="evidence" value="ECO:0007669"/>
    <property type="project" value="UniProtKB-ARBA"/>
</dbReference>
<dbReference type="OrthoDB" id="9797742at2"/>
<feature type="domain" description="MobA-like NTP transferase" evidence="1">
    <location>
        <begin position="9"/>
        <end position="168"/>
    </location>
</feature>
<dbReference type="PANTHER" id="PTHR43777:SF1">
    <property type="entry name" value="MOLYBDENUM COFACTOR CYTIDYLYLTRANSFERASE"/>
    <property type="match status" value="1"/>
</dbReference>
<dbReference type="EMBL" id="WBZB01000002">
    <property type="protein sequence ID" value="KAB3533505.1"/>
    <property type="molecule type" value="Genomic_DNA"/>
</dbReference>
<dbReference type="Pfam" id="PF12804">
    <property type="entry name" value="NTP_transf_3"/>
    <property type="match status" value="1"/>
</dbReference>
<keyword evidence="3" id="KW-1185">Reference proteome</keyword>
<name>A0A833HRQ8_9FIRM</name>
<protein>
    <submittedName>
        <fullName evidence="2">Nucleotidyltransferase family protein</fullName>
    </submittedName>
</protein>
<sequence length="197" mass="21841">MEELSMISGIIMAAGFSRRFKEDKLLKLVGGVPTIERVIKAAIASSLDEIILIYRNHEVKKIADRYAIKAIVNENSHLGQSTSMKLGIRNSSKEAEGYLFMVGDQPLVESWVINRIIEEFKSSDKSIIVPTYGSRRGNPSLFSASLKESLLEIQGDTGGRGLIEALEDDVGFLPIEAEYLGMDVDTKEAYEKITKLL</sequence>
<dbReference type="InterPro" id="IPR025877">
    <property type="entry name" value="MobA-like_NTP_Trfase"/>
</dbReference>
<dbReference type="PANTHER" id="PTHR43777">
    <property type="entry name" value="MOLYBDENUM COFACTOR CYTIDYLYLTRANSFERASE"/>
    <property type="match status" value="1"/>
</dbReference>
<reference evidence="2 3" key="1">
    <citation type="submission" date="2019-10" db="EMBL/GenBank/DDBJ databases">
        <title>Alkaliphilus serpentinus sp. nov. and Alkaliphilus pronyensis sp. nov., two novel anaerobic alkaliphilic species isolated from the serpentinized-hosted hydrothermal field of the Prony Bay (New Caledonia).</title>
        <authorList>
            <person name="Postec A."/>
        </authorList>
    </citation>
    <scope>NUCLEOTIDE SEQUENCE [LARGE SCALE GENOMIC DNA]</scope>
    <source>
        <strain evidence="2 3">LacT</strain>
    </source>
</reference>